<feature type="transmembrane region" description="Helical" evidence="12">
    <location>
        <begin position="120"/>
        <end position="138"/>
    </location>
</feature>
<feature type="compositionally biased region" description="Basic and acidic residues" evidence="11">
    <location>
        <begin position="532"/>
        <end position="549"/>
    </location>
</feature>
<accession>A0A6H5J7D2</accession>
<evidence type="ECO:0000256" key="1">
    <source>
        <dbReference type="ARBA" id="ARBA00004651"/>
    </source>
</evidence>
<evidence type="ECO:0000256" key="4">
    <source>
        <dbReference type="ARBA" id="ARBA00022475"/>
    </source>
</evidence>
<keyword evidence="6" id="KW-0375">Hydrogen ion transport</keyword>
<reference evidence="13 14" key="1">
    <citation type="submission" date="2020-02" db="EMBL/GenBank/DDBJ databases">
        <authorList>
            <person name="Ferguson B K."/>
        </authorList>
    </citation>
    <scope>NUCLEOTIDE SEQUENCE [LARGE SCALE GENOMIC DNA]</scope>
</reference>
<feature type="transmembrane region" description="Helical" evidence="12">
    <location>
        <begin position="249"/>
        <end position="270"/>
    </location>
</feature>
<comment type="similarity">
    <text evidence="2">Belongs to the otopetrin family.</text>
</comment>
<evidence type="ECO:0000256" key="2">
    <source>
        <dbReference type="ARBA" id="ARBA00006513"/>
    </source>
</evidence>
<dbReference type="OrthoDB" id="6429739at2759"/>
<feature type="region of interest" description="Disordered" evidence="11">
    <location>
        <begin position="519"/>
        <end position="557"/>
    </location>
</feature>
<dbReference type="AlphaFoldDB" id="A0A6H5J7D2"/>
<evidence type="ECO:0000256" key="3">
    <source>
        <dbReference type="ARBA" id="ARBA00022448"/>
    </source>
</evidence>
<evidence type="ECO:0000256" key="8">
    <source>
        <dbReference type="ARBA" id="ARBA00023065"/>
    </source>
</evidence>
<dbReference type="EMBL" id="CADCXV010001452">
    <property type="protein sequence ID" value="CAB0044430.1"/>
    <property type="molecule type" value="Genomic_DNA"/>
</dbReference>
<protein>
    <recommendedName>
        <fullName evidence="15">Otopetrin</fullName>
    </recommendedName>
</protein>
<keyword evidence="5 12" id="KW-0812">Transmembrane</keyword>
<sequence length="574" mass="63624">MSLPSCVQDQEALSVKLNEASISSSTKSNRPVDPESTSRPILLQLTSAAPIVNVNGAAATAVHNLPLANLNLDKDKSRNSFTGAGSGTDDPSGRHAKQQQQRHTRLRQQQAQLMSSISTLYAKLLVVVGVAVPVTASVSQQVPAALDQGFYLYLYLGSVAFVVAIYTTLLRDKALKKMIVKHVRHESTYSFVESQQLHQKKKQVESTAIEINCECGQLAMAERMQRQQRAAASEPALGQPYRTQQYGSFCLRLGAVGFGAGSLVFTGLQIGAELSNGPFRALIPASRLLLVTAQMHFIFLNSKDLELTRHAAFAKLGLMHLIATNICEWLQVGLAQHFHRPFFLFLGNVCRCNRSHTKLCDVSTGIGGRNSVRDGTIGALAGARQQHIHQAAEGREPISVSLHDRVQSHLRCHTIRDVEEDRSAQARRGQRAPDRRQICSSAQHRLRQCAQVVYPLAIQQPHEHPFFLIFCLAYDSPRFIGASLAVYSWSLLRSTSHARESIFKVAFNMMDRATACKGRKLHFSGPTQKRQKLWEPTRPEAHRSPRDAHPSSSRPDTLYCYKSAEQDSNFIFPS</sequence>
<dbReference type="PANTHER" id="PTHR21522:SF30">
    <property type="entry name" value="GH01206P"/>
    <property type="match status" value="1"/>
</dbReference>
<dbReference type="Proteomes" id="UP000479190">
    <property type="component" value="Unassembled WGS sequence"/>
</dbReference>
<dbReference type="GO" id="GO:0015252">
    <property type="term" value="F:proton channel activity"/>
    <property type="evidence" value="ECO:0007669"/>
    <property type="project" value="InterPro"/>
</dbReference>
<evidence type="ECO:0008006" key="15">
    <source>
        <dbReference type="Google" id="ProtNLM"/>
    </source>
</evidence>
<dbReference type="InterPro" id="IPR004878">
    <property type="entry name" value="Otopetrin"/>
</dbReference>
<keyword evidence="8" id="KW-0406">Ion transport</keyword>
<keyword evidence="9 12" id="KW-0472">Membrane</keyword>
<keyword evidence="3" id="KW-0813">Transport</keyword>
<evidence type="ECO:0000313" key="14">
    <source>
        <dbReference type="Proteomes" id="UP000479190"/>
    </source>
</evidence>
<gene>
    <name evidence="13" type="ORF">TBRA_LOCUS16018</name>
</gene>
<evidence type="ECO:0000313" key="13">
    <source>
        <dbReference type="EMBL" id="CAB0044430.1"/>
    </source>
</evidence>
<keyword evidence="10" id="KW-0407">Ion channel</keyword>
<evidence type="ECO:0000256" key="7">
    <source>
        <dbReference type="ARBA" id="ARBA00022989"/>
    </source>
</evidence>
<evidence type="ECO:0000256" key="11">
    <source>
        <dbReference type="SAM" id="MobiDB-lite"/>
    </source>
</evidence>
<dbReference type="GO" id="GO:0005886">
    <property type="term" value="C:plasma membrane"/>
    <property type="evidence" value="ECO:0007669"/>
    <property type="project" value="UniProtKB-SubCell"/>
</dbReference>
<comment type="subcellular location">
    <subcellularLocation>
        <location evidence="1">Cell membrane</location>
        <topology evidence="1">Multi-pass membrane protein</topology>
    </subcellularLocation>
</comment>
<dbReference type="PANTHER" id="PTHR21522">
    <property type="entry name" value="PROTON CHANNEL OTOP"/>
    <property type="match status" value="1"/>
</dbReference>
<keyword evidence="14" id="KW-1185">Reference proteome</keyword>
<organism evidence="13 14">
    <name type="scientific">Trichogramma brassicae</name>
    <dbReference type="NCBI Taxonomy" id="86971"/>
    <lineage>
        <taxon>Eukaryota</taxon>
        <taxon>Metazoa</taxon>
        <taxon>Ecdysozoa</taxon>
        <taxon>Arthropoda</taxon>
        <taxon>Hexapoda</taxon>
        <taxon>Insecta</taxon>
        <taxon>Pterygota</taxon>
        <taxon>Neoptera</taxon>
        <taxon>Endopterygota</taxon>
        <taxon>Hymenoptera</taxon>
        <taxon>Apocrita</taxon>
        <taxon>Proctotrupomorpha</taxon>
        <taxon>Chalcidoidea</taxon>
        <taxon>Trichogrammatidae</taxon>
        <taxon>Trichogramma</taxon>
    </lineage>
</organism>
<keyword evidence="4" id="KW-1003">Cell membrane</keyword>
<proteinExistence type="inferred from homology"/>
<keyword evidence="7 12" id="KW-1133">Transmembrane helix</keyword>
<evidence type="ECO:0000256" key="5">
    <source>
        <dbReference type="ARBA" id="ARBA00022692"/>
    </source>
</evidence>
<evidence type="ECO:0000256" key="6">
    <source>
        <dbReference type="ARBA" id="ARBA00022781"/>
    </source>
</evidence>
<feature type="transmembrane region" description="Helical" evidence="12">
    <location>
        <begin position="150"/>
        <end position="169"/>
    </location>
</feature>
<evidence type="ECO:0000256" key="12">
    <source>
        <dbReference type="SAM" id="Phobius"/>
    </source>
</evidence>
<evidence type="ECO:0000256" key="10">
    <source>
        <dbReference type="ARBA" id="ARBA00023303"/>
    </source>
</evidence>
<feature type="region of interest" description="Disordered" evidence="11">
    <location>
        <begin position="76"/>
        <end position="102"/>
    </location>
</feature>
<dbReference type="Pfam" id="PF03189">
    <property type="entry name" value="Otopetrin"/>
    <property type="match status" value="1"/>
</dbReference>
<evidence type="ECO:0000256" key="9">
    <source>
        <dbReference type="ARBA" id="ARBA00023136"/>
    </source>
</evidence>
<name>A0A6H5J7D2_9HYME</name>